<accession>A0ABT1T3Z3</accession>
<dbReference type="EMBL" id="JANHOH010000002">
    <property type="protein sequence ID" value="MCQ6959284.1"/>
    <property type="molecule type" value="Genomic_DNA"/>
</dbReference>
<sequence>MANKTVKKSATQKNEVKKKKSPKLSLDEQISENNSENDREKKLKLLNLIAEIIVEATLRDLYETSN</sequence>
<protein>
    <recommendedName>
        <fullName evidence="4">Transposase</fullName>
    </recommendedName>
</protein>
<dbReference type="Proteomes" id="UP001204376">
    <property type="component" value="Unassembled WGS sequence"/>
</dbReference>
<keyword evidence="3" id="KW-1185">Reference proteome</keyword>
<reference evidence="2 3" key="1">
    <citation type="submission" date="2022-07" db="EMBL/GenBank/DDBJ databases">
        <title>Mucilaginibacter sp. JC4.</title>
        <authorList>
            <person name="Le V."/>
            <person name="Ko S.-R."/>
            <person name="Ahn C.-Y."/>
            <person name="Oh H.-M."/>
        </authorList>
    </citation>
    <scope>NUCLEOTIDE SEQUENCE [LARGE SCALE GENOMIC DNA]</scope>
    <source>
        <strain evidence="2 3">JC4</strain>
    </source>
</reference>
<proteinExistence type="predicted"/>
<evidence type="ECO:0000256" key="1">
    <source>
        <dbReference type="SAM" id="MobiDB-lite"/>
    </source>
</evidence>
<evidence type="ECO:0008006" key="4">
    <source>
        <dbReference type="Google" id="ProtNLM"/>
    </source>
</evidence>
<organism evidence="2 3">
    <name type="scientific">Mucilaginibacter aquariorum</name>
    <dbReference type="NCBI Taxonomy" id="2967225"/>
    <lineage>
        <taxon>Bacteria</taxon>
        <taxon>Pseudomonadati</taxon>
        <taxon>Bacteroidota</taxon>
        <taxon>Sphingobacteriia</taxon>
        <taxon>Sphingobacteriales</taxon>
        <taxon>Sphingobacteriaceae</taxon>
        <taxon>Mucilaginibacter</taxon>
    </lineage>
</organism>
<comment type="caution">
    <text evidence="2">The sequence shown here is derived from an EMBL/GenBank/DDBJ whole genome shotgun (WGS) entry which is preliminary data.</text>
</comment>
<name>A0ABT1T3Z3_9SPHI</name>
<dbReference type="RefSeq" id="WP_256539468.1">
    <property type="nucleotide sequence ID" value="NZ_JANHOH010000002.1"/>
</dbReference>
<feature type="region of interest" description="Disordered" evidence="1">
    <location>
        <begin position="1"/>
        <end position="41"/>
    </location>
</feature>
<gene>
    <name evidence="2" type="ORF">NPE20_15010</name>
</gene>
<evidence type="ECO:0000313" key="3">
    <source>
        <dbReference type="Proteomes" id="UP001204376"/>
    </source>
</evidence>
<evidence type="ECO:0000313" key="2">
    <source>
        <dbReference type="EMBL" id="MCQ6959284.1"/>
    </source>
</evidence>